<dbReference type="KEGG" id="bpor:BPO_1828"/>
<dbReference type="Pfam" id="PF14121">
    <property type="entry name" value="Porin_10"/>
    <property type="match status" value="1"/>
</dbReference>
<evidence type="ECO:0000313" key="2">
    <source>
        <dbReference type="Proteomes" id="UP001432059"/>
    </source>
</evidence>
<dbReference type="InterPro" id="IPR025631">
    <property type="entry name" value="Porin_10"/>
</dbReference>
<accession>A0AAU0F163</accession>
<dbReference type="EMBL" id="CP136426">
    <property type="protein sequence ID" value="WOC52475.1"/>
    <property type="molecule type" value="Genomic_DNA"/>
</dbReference>
<dbReference type="AlphaFoldDB" id="A0AAU0F163"/>
<keyword evidence="2" id="KW-1185">Reference proteome</keyword>
<dbReference type="Proteomes" id="UP001432059">
    <property type="component" value="Chromosome"/>
</dbReference>
<evidence type="ECO:0008006" key="3">
    <source>
        <dbReference type="Google" id="ProtNLM"/>
    </source>
</evidence>
<name>A0AAU0F163_9FLAO</name>
<evidence type="ECO:0000313" key="1">
    <source>
        <dbReference type="EMBL" id="WOC52475.1"/>
    </source>
</evidence>
<proteinExistence type="predicted"/>
<sequence length="628" mass="71812">MTVAWCKAQSTRLMGNQSDTIVIDNGNQDSAKIFKPTIADYKYRTQWGTAKVFDTTFAVNHSYQYTQYNNRDNFGKIQFANIGAGFQDLVYSPNAEQALSLLPTNKSHFILGINDVKYYDVKTPTTSFIYHSAMRNGAALQSTYTQNIGKNFNFALEYMGLRSQGFYTNSLSANNNVVLSAHFKTPNQKYEAYAHFIHQNVNSQENGGIQDLDVFLSGDSRFSNRQNIPVNLTGSDSRFSYRRYYYSHSFAPFDVAKYPFKVKHTLFHQGNKYYFNLGSNDLAFFEAVDATRALSSRKYNDNLSNTVSLVWDNEKFKLDAGLRHQNIVLGAENGILGTGYLAGYKTTENRLGAVGSIEVNLWNRFALHSFLEYSNGNAFGNFLSSKNQVKFEPIKDYFIDAKLNFQSAAPSFNYLMYASPILNYNHHFTNFKNENIVELGGSLGVKWFNAQLQAQYFRIDNFAYFDAQGQPQQSATPFNISQIGGKAHFNYRKWHLDTQLLFQANLTHKELLPLPNFIGRANVYWQSKAFKNAAEIMMGLKGYFFTQFDSRMFSPAINEFLLPGTSGYAIGGQPILDAYFNLRVKTMQIYVEAQNFTTTLMQNKSYTVPYYPLYDFRLNIGIVWRLFH</sequence>
<protein>
    <recommendedName>
        <fullName evidence="3">Porin</fullName>
    </recommendedName>
</protein>
<dbReference type="SUPFAM" id="SSF56935">
    <property type="entry name" value="Porins"/>
    <property type="match status" value="1"/>
</dbReference>
<gene>
    <name evidence="1" type="ORF">BPO_1828</name>
</gene>
<reference evidence="1" key="1">
    <citation type="submission" date="2023-10" db="EMBL/GenBank/DDBJ databases">
        <title>Characterization and whole genome sequencing of a novel strain of Bergeyella porcorum QD2021 isolated from pig.</title>
        <authorList>
            <person name="Liu G."/>
            <person name="Chen C."/>
            <person name="Han X."/>
        </authorList>
    </citation>
    <scope>NUCLEOTIDE SEQUENCE</scope>
    <source>
        <strain evidence="1">QD2021</strain>
    </source>
</reference>
<organism evidence="1 2">
    <name type="scientific">Bergeyella porcorum</name>
    <dbReference type="NCBI Taxonomy" id="1735111"/>
    <lineage>
        <taxon>Bacteria</taxon>
        <taxon>Pseudomonadati</taxon>
        <taxon>Bacteroidota</taxon>
        <taxon>Flavobacteriia</taxon>
        <taxon>Flavobacteriales</taxon>
        <taxon>Weeksellaceae</taxon>
        <taxon>Bergeyella</taxon>
    </lineage>
</organism>